<organism evidence="1 2">
    <name type="scientific">Thalassospira marina</name>
    <dbReference type="NCBI Taxonomy" id="2048283"/>
    <lineage>
        <taxon>Bacteria</taxon>
        <taxon>Pseudomonadati</taxon>
        <taxon>Pseudomonadota</taxon>
        <taxon>Alphaproteobacteria</taxon>
        <taxon>Rhodospirillales</taxon>
        <taxon>Thalassospiraceae</taxon>
        <taxon>Thalassospira</taxon>
    </lineage>
</organism>
<dbReference type="Pfam" id="PF05069">
    <property type="entry name" value="Phage_tail_S"/>
    <property type="match status" value="1"/>
</dbReference>
<dbReference type="AlphaFoldDB" id="A0A2N3KWV3"/>
<dbReference type="OrthoDB" id="7359452at2"/>
<reference evidence="1 2" key="1">
    <citation type="submission" date="2017-09" db="EMBL/GenBank/DDBJ databases">
        <title>Biodiversity and function of Thalassospira species in the particle-attached aromatic-hydrocarbon-degrading consortia from the surface seawater of the South China Sea.</title>
        <authorList>
            <person name="Dong C."/>
            <person name="Liu R."/>
            <person name="Shao Z."/>
        </authorList>
    </citation>
    <scope>NUCLEOTIDE SEQUENCE [LARGE SCALE GENOMIC DNA]</scope>
    <source>
        <strain evidence="1 2">CSC1P2</strain>
    </source>
</reference>
<dbReference type="NCBIfam" id="TIGR01635">
    <property type="entry name" value="tail_comp_S"/>
    <property type="match status" value="1"/>
</dbReference>
<proteinExistence type="predicted"/>
<accession>A0A2N3KWV3</accession>
<dbReference type="EMBL" id="NWTK01000003">
    <property type="protein sequence ID" value="PKR55052.1"/>
    <property type="molecule type" value="Genomic_DNA"/>
</dbReference>
<protein>
    <submittedName>
        <fullName evidence="1">Phage virion morphogenesis protein</fullName>
    </submittedName>
</protein>
<comment type="caution">
    <text evidence="1">The sequence shown here is derived from an EMBL/GenBank/DDBJ whole genome shotgun (WGS) entry which is preliminary data.</text>
</comment>
<dbReference type="RefSeq" id="WP_101264895.1">
    <property type="nucleotide sequence ID" value="NZ_NWTK01000003.1"/>
</dbReference>
<evidence type="ECO:0000313" key="1">
    <source>
        <dbReference type="EMBL" id="PKR55052.1"/>
    </source>
</evidence>
<name>A0A2N3KWV3_9PROT</name>
<dbReference type="InterPro" id="IPR006522">
    <property type="entry name" value="Phage_virion_morphogenesis"/>
</dbReference>
<dbReference type="Proteomes" id="UP000233597">
    <property type="component" value="Unassembled WGS sequence"/>
</dbReference>
<gene>
    <name evidence="1" type="ORF">COO20_06605</name>
</gene>
<sequence>MNNEFEQLDRWIVSAIQSMQPASRKKLLREIARDIRKSNQLRITKQVSPTGERWPARKLGRNGKIREAAKMLVGFRAARRLRIKTGKDDVTIGFSGSTAKIAAVHQYGAFDYVEKGGPKIKYPKREILGLSVTDKAMVRRRLLDHIADRT</sequence>
<evidence type="ECO:0000313" key="2">
    <source>
        <dbReference type="Proteomes" id="UP000233597"/>
    </source>
</evidence>